<dbReference type="Proteomes" id="UP000694545">
    <property type="component" value="Unplaced"/>
</dbReference>
<dbReference type="Ensembl" id="ENSVKKT00000024105.1">
    <property type="protein sequence ID" value="ENSVKKP00000023523.1"/>
    <property type="gene ID" value="ENSVKKG00000015568.1"/>
</dbReference>
<organism evidence="4 5">
    <name type="scientific">Varanus komodoensis</name>
    <name type="common">Komodo dragon</name>
    <dbReference type="NCBI Taxonomy" id="61221"/>
    <lineage>
        <taxon>Eukaryota</taxon>
        <taxon>Metazoa</taxon>
        <taxon>Chordata</taxon>
        <taxon>Craniata</taxon>
        <taxon>Vertebrata</taxon>
        <taxon>Euteleostomi</taxon>
        <taxon>Lepidosauria</taxon>
        <taxon>Squamata</taxon>
        <taxon>Bifurcata</taxon>
        <taxon>Unidentata</taxon>
        <taxon>Episquamata</taxon>
        <taxon>Toxicofera</taxon>
        <taxon>Anguimorpha</taxon>
        <taxon>Paleoanguimorpha</taxon>
        <taxon>Varanoidea</taxon>
        <taxon>Varanidae</taxon>
        <taxon>Varanus</taxon>
    </lineage>
</organism>
<dbReference type="InterPro" id="IPR032675">
    <property type="entry name" value="LRR_dom_sf"/>
</dbReference>
<evidence type="ECO:0000256" key="2">
    <source>
        <dbReference type="ARBA" id="ARBA00022737"/>
    </source>
</evidence>
<dbReference type="Gene3D" id="3.80.10.10">
    <property type="entry name" value="Ribonuclease Inhibitor"/>
    <property type="match status" value="2"/>
</dbReference>
<evidence type="ECO:0000313" key="4">
    <source>
        <dbReference type="Ensembl" id="ENSVKKP00000023523.1"/>
    </source>
</evidence>
<protein>
    <submittedName>
        <fullName evidence="4">Leucine rich repeat containing 43</fullName>
    </submittedName>
</protein>
<dbReference type="OMA" id="AEVIPCN"/>
<evidence type="ECO:0000256" key="1">
    <source>
        <dbReference type="ARBA" id="ARBA00022614"/>
    </source>
</evidence>
<feature type="region of interest" description="Disordered" evidence="3">
    <location>
        <begin position="477"/>
        <end position="522"/>
    </location>
</feature>
<feature type="region of interest" description="Disordered" evidence="3">
    <location>
        <begin position="608"/>
        <end position="633"/>
    </location>
</feature>
<feature type="region of interest" description="Disordered" evidence="3">
    <location>
        <begin position="47"/>
        <end position="75"/>
    </location>
</feature>
<proteinExistence type="predicted"/>
<evidence type="ECO:0000313" key="5">
    <source>
        <dbReference type="Proteomes" id="UP000694545"/>
    </source>
</evidence>
<dbReference type="PROSITE" id="PS51450">
    <property type="entry name" value="LRR"/>
    <property type="match status" value="2"/>
</dbReference>
<dbReference type="PANTHER" id="PTHR15454:SF19">
    <property type="entry name" value="LEUCINE-RICH REPEAT-CONTAINING PROTEIN 51"/>
    <property type="match status" value="1"/>
</dbReference>
<keyword evidence="1" id="KW-0433">Leucine-rich repeat</keyword>
<dbReference type="InterPro" id="IPR001611">
    <property type="entry name" value="Leu-rich_rpt"/>
</dbReference>
<dbReference type="Pfam" id="PF13855">
    <property type="entry name" value="LRR_8"/>
    <property type="match status" value="1"/>
</dbReference>
<name>A0A8D2Q709_VARKO</name>
<sequence length="684" mass="74739">MFLGLIGNFEDFLPFYLGAGSEFNRFCVTWLIFSALFPAQNKSRFPPKAPQGLCGPRRAGPAPRERLPPPDEEPAESLTAFLRSPGSPWALPADCSLADQRLRELAVQSPRVVRRSFIFCYFRSLRIVSKDVSEIDSGLLKFPNLEELILSANRISTINSANLPPTLKVLELCGNNVDGLRDLCAHPPPQLQHLGLGHNCRLGSSEEQYLTDAFWPKLVSLDLSYNSFTSLLSLLAHLLTLKQLRILVLQGNPCALLPGYRGFTIDSLPRLCALDDVLITLDERHSFLGLARNPELLRCRAKMIVTIGKIRGVPNPIGPEEPESGPESPVITYSYYVTYEFAEATLVPPQVLREGGSVSSFPGPPANWTAGPGVLLASKPCPHVAGSMGGVTGAATCRRLMPQLEGALWSCGRVPWPPSPPAANLHATPRKPWAETIECDYRKEHCAQDVAGLKAFLLAGTTVEVIEEKVARPARVLIRKGKPEKGKPEKGKPEKGKKDKEKEKGKGKDKKKKLPSPELRSDPPILKTLGSVRVALEGLLAGESLLETVCDFGVLAAEVHVQPPSPKEKVPDHRLNSELDCFASVCFPAVGAPAWLLLESDWTGSRVESRRQSPLGRDPVQGGAGQGRRALPRPPRWELQGFLRPFQHVTLLRALGSRADEVCSEVSPGAPVELKGSYFRGFQG</sequence>
<feature type="compositionally biased region" description="Basic and acidic residues" evidence="3">
    <location>
        <begin position="481"/>
        <end position="506"/>
    </location>
</feature>
<reference evidence="4" key="1">
    <citation type="submission" date="2025-08" db="UniProtKB">
        <authorList>
            <consortium name="Ensembl"/>
        </authorList>
    </citation>
    <scope>IDENTIFICATION</scope>
</reference>
<dbReference type="GO" id="GO:0005737">
    <property type="term" value="C:cytoplasm"/>
    <property type="evidence" value="ECO:0007669"/>
    <property type="project" value="TreeGrafter"/>
</dbReference>
<dbReference type="PANTHER" id="PTHR15454">
    <property type="entry name" value="NISCHARIN RELATED"/>
    <property type="match status" value="1"/>
</dbReference>
<dbReference type="AlphaFoldDB" id="A0A8D2Q709"/>
<keyword evidence="5" id="KW-1185">Reference proteome</keyword>
<keyword evidence="2" id="KW-0677">Repeat</keyword>
<dbReference type="SUPFAM" id="SSF52075">
    <property type="entry name" value="Outer arm dynein light chain 1"/>
    <property type="match status" value="1"/>
</dbReference>
<reference evidence="4" key="2">
    <citation type="submission" date="2025-09" db="UniProtKB">
        <authorList>
            <consortium name="Ensembl"/>
        </authorList>
    </citation>
    <scope>IDENTIFICATION</scope>
</reference>
<accession>A0A8D2Q709</accession>
<evidence type="ECO:0000256" key="3">
    <source>
        <dbReference type="SAM" id="MobiDB-lite"/>
    </source>
</evidence>